<evidence type="ECO:0000256" key="1">
    <source>
        <dbReference type="SAM" id="MobiDB-lite"/>
    </source>
</evidence>
<sequence>MATLLGSTVLTPKSSSLSRLLTSHDGRNCKSSSLWCASSSSPPPPWRATSALSSSPPAEASNGALELPVG</sequence>
<dbReference type="EMBL" id="JAUJYO010000018">
    <property type="protein sequence ID" value="KAK1289004.1"/>
    <property type="molecule type" value="Genomic_DNA"/>
</dbReference>
<keyword evidence="3" id="KW-1185">Reference proteome</keyword>
<reference evidence="2" key="2">
    <citation type="submission" date="2023-06" db="EMBL/GenBank/DDBJ databases">
        <authorList>
            <person name="Ma L."/>
            <person name="Liu K.-W."/>
            <person name="Li Z."/>
            <person name="Hsiao Y.-Y."/>
            <person name="Qi Y."/>
            <person name="Fu T."/>
            <person name="Tang G."/>
            <person name="Zhang D."/>
            <person name="Sun W.-H."/>
            <person name="Liu D.-K."/>
            <person name="Li Y."/>
            <person name="Chen G.-Z."/>
            <person name="Liu X.-D."/>
            <person name="Liao X.-Y."/>
            <person name="Jiang Y.-T."/>
            <person name="Yu X."/>
            <person name="Hao Y."/>
            <person name="Huang J."/>
            <person name="Zhao X.-W."/>
            <person name="Ke S."/>
            <person name="Chen Y.-Y."/>
            <person name="Wu W.-L."/>
            <person name="Hsu J.-L."/>
            <person name="Lin Y.-F."/>
            <person name="Huang M.-D."/>
            <person name="Li C.-Y."/>
            <person name="Huang L."/>
            <person name="Wang Z.-W."/>
            <person name="Zhao X."/>
            <person name="Zhong W.-Y."/>
            <person name="Peng D.-H."/>
            <person name="Ahmad S."/>
            <person name="Lan S."/>
            <person name="Zhang J.-S."/>
            <person name="Tsai W.-C."/>
            <person name="Van De Peer Y."/>
            <person name="Liu Z.-J."/>
        </authorList>
    </citation>
    <scope>NUCLEOTIDE SEQUENCE</scope>
    <source>
        <strain evidence="2">CP</strain>
        <tissue evidence="2">Leaves</tissue>
    </source>
</reference>
<evidence type="ECO:0000313" key="3">
    <source>
        <dbReference type="Proteomes" id="UP001180020"/>
    </source>
</evidence>
<dbReference type="Proteomes" id="UP001180020">
    <property type="component" value="Unassembled WGS sequence"/>
</dbReference>
<gene>
    <name evidence="2" type="ORF">QJS10_CPB18g00116</name>
</gene>
<feature type="region of interest" description="Disordered" evidence="1">
    <location>
        <begin position="1"/>
        <end position="70"/>
    </location>
</feature>
<accession>A0AAV9CJR4</accession>
<reference evidence="2" key="1">
    <citation type="journal article" date="2023" name="Nat. Commun.">
        <title>Diploid and tetraploid genomes of Acorus and the evolution of monocots.</title>
        <authorList>
            <person name="Ma L."/>
            <person name="Liu K.W."/>
            <person name="Li Z."/>
            <person name="Hsiao Y.Y."/>
            <person name="Qi Y."/>
            <person name="Fu T."/>
            <person name="Tang G.D."/>
            <person name="Zhang D."/>
            <person name="Sun W.H."/>
            <person name="Liu D.K."/>
            <person name="Li Y."/>
            <person name="Chen G.Z."/>
            <person name="Liu X.D."/>
            <person name="Liao X.Y."/>
            <person name="Jiang Y.T."/>
            <person name="Yu X."/>
            <person name="Hao Y."/>
            <person name="Huang J."/>
            <person name="Zhao X.W."/>
            <person name="Ke S."/>
            <person name="Chen Y.Y."/>
            <person name="Wu W.L."/>
            <person name="Hsu J.L."/>
            <person name="Lin Y.F."/>
            <person name="Huang M.D."/>
            <person name="Li C.Y."/>
            <person name="Huang L."/>
            <person name="Wang Z.W."/>
            <person name="Zhao X."/>
            <person name="Zhong W.Y."/>
            <person name="Peng D.H."/>
            <person name="Ahmad S."/>
            <person name="Lan S."/>
            <person name="Zhang J.S."/>
            <person name="Tsai W.C."/>
            <person name="Van de Peer Y."/>
            <person name="Liu Z.J."/>
        </authorList>
    </citation>
    <scope>NUCLEOTIDE SEQUENCE</scope>
    <source>
        <strain evidence="2">CP</strain>
    </source>
</reference>
<dbReference type="AlphaFoldDB" id="A0AAV9CJR4"/>
<organism evidence="2 3">
    <name type="scientific">Acorus calamus</name>
    <name type="common">Sweet flag</name>
    <dbReference type="NCBI Taxonomy" id="4465"/>
    <lineage>
        <taxon>Eukaryota</taxon>
        <taxon>Viridiplantae</taxon>
        <taxon>Streptophyta</taxon>
        <taxon>Embryophyta</taxon>
        <taxon>Tracheophyta</taxon>
        <taxon>Spermatophyta</taxon>
        <taxon>Magnoliopsida</taxon>
        <taxon>Liliopsida</taxon>
        <taxon>Acoraceae</taxon>
        <taxon>Acorus</taxon>
    </lineage>
</organism>
<proteinExistence type="predicted"/>
<comment type="caution">
    <text evidence="2">The sequence shown here is derived from an EMBL/GenBank/DDBJ whole genome shotgun (WGS) entry which is preliminary data.</text>
</comment>
<name>A0AAV9CJR4_ACOCL</name>
<feature type="compositionally biased region" description="Low complexity" evidence="1">
    <location>
        <begin position="31"/>
        <end position="40"/>
    </location>
</feature>
<feature type="compositionally biased region" description="Polar residues" evidence="1">
    <location>
        <begin position="1"/>
        <end position="21"/>
    </location>
</feature>
<evidence type="ECO:0000313" key="2">
    <source>
        <dbReference type="EMBL" id="KAK1289004.1"/>
    </source>
</evidence>
<feature type="compositionally biased region" description="Low complexity" evidence="1">
    <location>
        <begin position="48"/>
        <end position="61"/>
    </location>
</feature>
<protein>
    <submittedName>
        <fullName evidence="2">Uncharacterized protein</fullName>
    </submittedName>
</protein>